<reference evidence="3 4" key="1">
    <citation type="submission" date="2024-03" db="EMBL/GenBank/DDBJ databases">
        <title>Aquirufa genome sequencing.</title>
        <authorList>
            <person name="Pitt A."/>
            <person name="Hahn M.W."/>
        </authorList>
    </citation>
    <scope>NUCLEOTIDE SEQUENCE [LARGE SCALE GENOMIC DNA]</scope>
    <source>
        <strain evidence="3 4">PLAD-142S6K</strain>
    </source>
</reference>
<sequence>MKHLLFFLLLPFGLLAGPSQSVKIKTSAICEMCKERIEKNLALTKGIEKSDLNLEDQSNITVVYNPDKIDVAKIKLVIAETGYDADEVKAIKKSYDKLPNCCKK</sequence>
<dbReference type="EMBL" id="JBBKYA010000003">
    <property type="protein sequence ID" value="MFD3276107.1"/>
    <property type="molecule type" value="Genomic_DNA"/>
</dbReference>
<dbReference type="PROSITE" id="PS50846">
    <property type="entry name" value="HMA_2"/>
    <property type="match status" value="1"/>
</dbReference>
<organism evidence="3 4">
    <name type="scientific">Aquirufa echingensis</name>
    <dbReference type="NCBI Taxonomy" id="3096516"/>
    <lineage>
        <taxon>Bacteria</taxon>
        <taxon>Pseudomonadati</taxon>
        <taxon>Bacteroidota</taxon>
        <taxon>Cytophagia</taxon>
        <taxon>Cytophagales</taxon>
        <taxon>Flectobacillaceae</taxon>
        <taxon>Aquirufa</taxon>
    </lineage>
</organism>
<dbReference type="Pfam" id="PF00403">
    <property type="entry name" value="HMA"/>
    <property type="match status" value="1"/>
</dbReference>
<feature type="signal peptide" evidence="1">
    <location>
        <begin position="1"/>
        <end position="16"/>
    </location>
</feature>
<dbReference type="SUPFAM" id="SSF55008">
    <property type="entry name" value="HMA, heavy metal-associated domain"/>
    <property type="match status" value="1"/>
</dbReference>
<evidence type="ECO:0000259" key="2">
    <source>
        <dbReference type="PROSITE" id="PS50846"/>
    </source>
</evidence>
<evidence type="ECO:0000313" key="4">
    <source>
        <dbReference type="Proteomes" id="UP001598114"/>
    </source>
</evidence>
<comment type="caution">
    <text evidence="3">The sequence shown here is derived from an EMBL/GenBank/DDBJ whole genome shotgun (WGS) entry which is preliminary data.</text>
</comment>
<dbReference type="InterPro" id="IPR036163">
    <property type="entry name" value="HMA_dom_sf"/>
</dbReference>
<gene>
    <name evidence="3" type="ORF">SKC38_07705</name>
</gene>
<accession>A0ABW6D739</accession>
<keyword evidence="4" id="KW-1185">Reference proteome</keyword>
<protein>
    <submittedName>
        <fullName evidence="3">Heavy metal-associated domain-containing protein</fullName>
    </submittedName>
</protein>
<evidence type="ECO:0000256" key="1">
    <source>
        <dbReference type="SAM" id="SignalP"/>
    </source>
</evidence>
<dbReference type="Gene3D" id="3.30.70.100">
    <property type="match status" value="1"/>
</dbReference>
<evidence type="ECO:0000313" key="3">
    <source>
        <dbReference type="EMBL" id="MFD3276107.1"/>
    </source>
</evidence>
<feature type="domain" description="HMA" evidence="2">
    <location>
        <begin position="19"/>
        <end position="86"/>
    </location>
</feature>
<keyword evidence="1" id="KW-0732">Signal</keyword>
<dbReference type="RefSeq" id="WP_377976557.1">
    <property type="nucleotide sequence ID" value="NZ_JBBKYA010000003.1"/>
</dbReference>
<name>A0ABW6D739_9BACT</name>
<feature type="chain" id="PRO_5046048159" evidence="1">
    <location>
        <begin position="17"/>
        <end position="104"/>
    </location>
</feature>
<dbReference type="CDD" id="cd00371">
    <property type="entry name" value="HMA"/>
    <property type="match status" value="1"/>
</dbReference>
<proteinExistence type="predicted"/>
<dbReference type="Proteomes" id="UP001598114">
    <property type="component" value="Unassembled WGS sequence"/>
</dbReference>
<dbReference type="InterPro" id="IPR006121">
    <property type="entry name" value="HMA_dom"/>
</dbReference>